<evidence type="ECO:0000313" key="5">
    <source>
        <dbReference type="Proteomes" id="UP001501521"/>
    </source>
</evidence>
<evidence type="ECO:0000313" key="4">
    <source>
        <dbReference type="EMBL" id="GAA4900619.1"/>
    </source>
</evidence>
<dbReference type="NCBIfam" id="TIGR00715">
    <property type="entry name" value="precor6x_red"/>
    <property type="match status" value="1"/>
</dbReference>
<evidence type="ECO:0000256" key="1">
    <source>
        <dbReference type="ARBA" id="ARBA00004953"/>
    </source>
</evidence>
<dbReference type="Pfam" id="PF02571">
    <property type="entry name" value="CbiJ"/>
    <property type="match status" value="1"/>
</dbReference>
<keyword evidence="5" id="KW-1185">Reference proteome</keyword>
<dbReference type="PROSITE" id="PS51014">
    <property type="entry name" value="COBK_CBIJ"/>
    <property type="match status" value="1"/>
</dbReference>
<sequence length="263" mass="27231">MAASVVSSSDIFISFGLDGGVMVILGGTAEGRRLAAALEGRAVLSLAGRTADPLTVGATRRGGFGGVAGMVAHLREHAVEAVLDATHPFAADISRNAVAACAEAGVPLLRVVRPGWAGHPLAATWRWVGSHAEAAAVAAGDGRTVLLTVGRQHTVDYVDALRERRVVARVADGTGLTVPAGWELLTSRGPFTAEGERALFREHGVGVLVTKDAGGPMTDAKLTVAHEEGCLVVVLRRPHLPPAEEVHSVEEALAWVAHLPTPS</sequence>
<accession>A0ABP9FFC6</accession>
<reference evidence="5" key="1">
    <citation type="journal article" date="2019" name="Int. J. Syst. Evol. Microbiol.">
        <title>The Global Catalogue of Microorganisms (GCM) 10K type strain sequencing project: providing services to taxonomists for standard genome sequencing and annotation.</title>
        <authorList>
            <consortium name="The Broad Institute Genomics Platform"/>
            <consortium name="The Broad Institute Genome Sequencing Center for Infectious Disease"/>
            <person name="Wu L."/>
            <person name="Ma J."/>
        </authorList>
    </citation>
    <scope>NUCLEOTIDE SEQUENCE [LARGE SCALE GENOMIC DNA]</scope>
    <source>
        <strain evidence="5">JCM 19125</strain>
    </source>
</reference>
<dbReference type="PANTHER" id="PTHR36925:SF1">
    <property type="entry name" value="COBALT-PRECORRIN-6A REDUCTASE"/>
    <property type="match status" value="1"/>
</dbReference>
<keyword evidence="3" id="KW-0560">Oxidoreductase</keyword>
<evidence type="ECO:0000256" key="2">
    <source>
        <dbReference type="ARBA" id="ARBA00022573"/>
    </source>
</evidence>
<keyword evidence="2" id="KW-0169">Cobalamin biosynthesis</keyword>
<dbReference type="NCBIfam" id="NF005968">
    <property type="entry name" value="PRK08057.1-2"/>
    <property type="match status" value="1"/>
</dbReference>
<protein>
    <submittedName>
        <fullName evidence="4">Cobalt-precorrin-6A reductase</fullName>
    </submittedName>
</protein>
<organism evidence="4 5">
    <name type="scientific">Tessaracoccus lubricantis</name>
    <dbReference type="NCBI Taxonomy" id="545543"/>
    <lineage>
        <taxon>Bacteria</taxon>
        <taxon>Bacillati</taxon>
        <taxon>Actinomycetota</taxon>
        <taxon>Actinomycetes</taxon>
        <taxon>Propionibacteriales</taxon>
        <taxon>Propionibacteriaceae</taxon>
        <taxon>Tessaracoccus</taxon>
    </lineage>
</organism>
<comment type="pathway">
    <text evidence="1">Cofactor biosynthesis; adenosylcobalamin biosynthesis.</text>
</comment>
<dbReference type="PANTHER" id="PTHR36925">
    <property type="entry name" value="COBALT-PRECORRIN-6A REDUCTASE"/>
    <property type="match status" value="1"/>
</dbReference>
<dbReference type="Proteomes" id="UP001501521">
    <property type="component" value="Unassembled WGS sequence"/>
</dbReference>
<gene>
    <name evidence="4" type="ORF">GCM10025789_18870</name>
</gene>
<evidence type="ECO:0000256" key="3">
    <source>
        <dbReference type="ARBA" id="ARBA00023002"/>
    </source>
</evidence>
<comment type="caution">
    <text evidence="4">The sequence shown here is derived from an EMBL/GenBank/DDBJ whole genome shotgun (WGS) entry which is preliminary data.</text>
</comment>
<proteinExistence type="predicted"/>
<dbReference type="InterPro" id="IPR003723">
    <property type="entry name" value="Precorrin-6x_reduct"/>
</dbReference>
<name>A0ABP9FFC6_9ACTN</name>
<dbReference type="EMBL" id="BAABLV010000031">
    <property type="protein sequence ID" value="GAA4900619.1"/>
    <property type="molecule type" value="Genomic_DNA"/>
</dbReference>